<feature type="domain" description="Metallo-beta-lactamase" evidence="1">
    <location>
        <begin position="17"/>
        <end position="213"/>
    </location>
</feature>
<evidence type="ECO:0000313" key="3">
    <source>
        <dbReference type="Proteomes" id="UP000245934"/>
    </source>
</evidence>
<protein>
    <recommendedName>
        <fullName evidence="1">Metallo-beta-lactamase domain-containing protein</fullName>
    </recommendedName>
</protein>
<gene>
    <name evidence="2" type="ORF">DLD82_04900</name>
</gene>
<evidence type="ECO:0000313" key="2">
    <source>
        <dbReference type="EMBL" id="PWR75468.1"/>
    </source>
</evidence>
<dbReference type="InterPro" id="IPR001279">
    <property type="entry name" value="Metallo-B-lactamas"/>
</dbReference>
<dbReference type="PANTHER" id="PTHR42951:SF17">
    <property type="entry name" value="METALLO-BETA-LACTAMASE DOMAIN-CONTAINING PROTEIN"/>
    <property type="match status" value="1"/>
</dbReference>
<accession>A0A2V2NGF7</accession>
<dbReference type="InterPro" id="IPR050855">
    <property type="entry name" value="NDM-1-like"/>
</dbReference>
<dbReference type="SUPFAM" id="SSF56281">
    <property type="entry name" value="Metallo-hydrolase/oxidoreductase"/>
    <property type="match status" value="1"/>
</dbReference>
<dbReference type="InterPro" id="IPR036866">
    <property type="entry name" value="RibonucZ/Hydroxyglut_hydro"/>
</dbReference>
<sequence length="229" mass="24858">MTDIVPPLEIIPISLGFVNAYLVKQEGIILIDTGIPGSALKIFDIMKENGINFQDLSLIILTHGHQDHAGSVSAIRERTTAPVLSHVNTAELLQKGVQGELQPCSMTGHLLKFFFSMKKHSAFPPFKPDILIDAPYNLSSYGISGMVIPTPGHAKGSVSVALDSGERFTGDLIFPKIPSGKPGFPFWADEPDKILSSIRTIADDNATVFYPGHGGPFMRKDVLELINHV</sequence>
<comment type="caution">
    <text evidence="2">The sequence shown here is derived from an EMBL/GenBank/DDBJ whole genome shotgun (WGS) entry which is preliminary data.</text>
</comment>
<dbReference type="Proteomes" id="UP000245934">
    <property type="component" value="Unassembled WGS sequence"/>
</dbReference>
<organism evidence="2 3">
    <name type="scientific">Methanospirillum stamsii</name>
    <dbReference type="NCBI Taxonomy" id="1277351"/>
    <lineage>
        <taxon>Archaea</taxon>
        <taxon>Methanobacteriati</taxon>
        <taxon>Methanobacteriota</taxon>
        <taxon>Stenosarchaea group</taxon>
        <taxon>Methanomicrobia</taxon>
        <taxon>Methanomicrobiales</taxon>
        <taxon>Methanospirillaceae</taxon>
        <taxon>Methanospirillum</taxon>
    </lineage>
</organism>
<dbReference type="SMART" id="SM00849">
    <property type="entry name" value="Lactamase_B"/>
    <property type="match status" value="1"/>
</dbReference>
<dbReference type="AlphaFoldDB" id="A0A2V2NGF7"/>
<dbReference type="Gene3D" id="3.60.15.10">
    <property type="entry name" value="Ribonuclease Z/Hydroxyacylglutathione hydrolase-like"/>
    <property type="match status" value="1"/>
</dbReference>
<proteinExistence type="predicted"/>
<dbReference type="OrthoDB" id="197151at2157"/>
<keyword evidence="3" id="KW-1185">Reference proteome</keyword>
<name>A0A2V2NGF7_9EURY</name>
<dbReference type="Pfam" id="PF00753">
    <property type="entry name" value="Lactamase_B"/>
    <property type="match status" value="1"/>
</dbReference>
<dbReference type="GeneID" id="97609601"/>
<reference evidence="2 3" key="1">
    <citation type="submission" date="2018-05" db="EMBL/GenBank/DDBJ databases">
        <title>Draft genome of Methanospirillum stamsii Pt1.</title>
        <authorList>
            <person name="Dueholm M.S."/>
            <person name="Nielsen P.H."/>
            <person name="Bakmann L.F."/>
            <person name="Otzen D.E."/>
        </authorList>
    </citation>
    <scope>NUCLEOTIDE SEQUENCE [LARGE SCALE GENOMIC DNA]</scope>
    <source>
        <strain evidence="2 3">Pt1</strain>
    </source>
</reference>
<evidence type="ECO:0000259" key="1">
    <source>
        <dbReference type="SMART" id="SM00849"/>
    </source>
</evidence>
<dbReference type="RefSeq" id="WP_109939987.1">
    <property type="nucleotide sequence ID" value="NZ_CP176366.1"/>
</dbReference>
<dbReference type="PANTHER" id="PTHR42951">
    <property type="entry name" value="METALLO-BETA-LACTAMASE DOMAIN-CONTAINING"/>
    <property type="match status" value="1"/>
</dbReference>
<dbReference type="EMBL" id="QGMZ01000010">
    <property type="protein sequence ID" value="PWR75468.1"/>
    <property type="molecule type" value="Genomic_DNA"/>
</dbReference>